<keyword evidence="5 17" id="KW-0812">Transmembrane</keyword>
<name>A0AAQ4FH73_AMBAM</name>
<evidence type="ECO:0000256" key="18">
    <source>
        <dbReference type="SAM" id="MobiDB-lite"/>
    </source>
</evidence>
<dbReference type="InterPro" id="IPR018000">
    <property type="entry name" value="Neurotransmitter_ion_chnl_CS"/>
</dbReference>
<feature type="region of interest" description="Disordered" evidence="18">
    <location>
        <begin position="397"/>
        <end position="429"/>
    </location>
</feature>
<evidence type="ECO:0000256" key="15">
    <source>
        <dbReference type="ARBA" id="ARBA00023303"/>
    </source>
</evidence>
<feature type="transmembrane region" description="Helical" evidence="17">
    <location>
        <begin position="307"/>
        <end position="325"/>
    </location>
</feature>
<evidence type="ECO:0000256" key="2">
    <source>
        <dbReference type="ARBA" id="ARBA00009237"/>
    </source>
</evidence>
<keyword evidence="3 17" id="KW-0813">Transport</keyword>
<keyword evidence="8 17" id="KW-0406">Ion transport</keyword>
<evidence type="ECO:0000259" key="19">
    <source>
        <dbReference type="Pfam" id="PF02931"/>
    </source>
</evidence>
<feature type="transmembrane region" description="Helical" evidence="17">
    <location>
        <begin position="525"/>
        <end position="546"/>
    </location>
</feature>
<dbReference type="CDD" id="cd19051">
    <property type="entry name" value="LGIC_TM_cation"/>
    <property type="match status" value="1"/>
</dbReference>
<evidence type="ECO:0000256" key="17">
    <source>
        <dbReference type="RuleBase" id="RU000687"/>
    </source>
</evidence>
<dbReference type="Pfam" id="PF02932">
    <property type="entry name" value="Neur_chan_memb"/>
    <property type="match status" value="1"/>
</dbReference>
<dbReference type="AlphaFoldDB" id="A0AAQ4FH73"/>
<dbReference type="InterPro" id="IPR036734">
    <property type="entry name" value="Neur_chan_lig-bd_sf"/>
</dbReference>
<evidence type="ECO:0000256" key="3">
    <source>
        <dbReference type="ARBA" id="ARBA00022448"/>
    </source>
</evidence>
<dbReference type="InterPro" id="IPR006202">
    <property type="entry name" value="Neur_chan_lig-bd"/>
</dbReference>
<gene>
    <name evidence="21" type="ORF">V5799_023567</name>
</gene>
<evidence type="ECO:0000256" key="14">
    <source>
        <dbReference type="ARBA" id="ARBA00023286"/>
    </source>
</evidence>
<evidence type="ECO:0000313" key="21">
    <source>
        <dbReference type="EMBL" id="KAK8786657.1"/>
    </source>
</evidence>
<dbReference type="PANTHER" id="PTHR18945">
    <property type="entry name" value="NEUROTRANSMITTER GATED ION CHANNEL"/>
    <property type="match status" value="1"/>
</dbReference>
<evidence type="ECO:0000256" key="5">
    <source>
        <dbReference type="ARBA" id="ARBA00022692"/>
    </source>
</evidence>
<keyword evidence="13" id="KW-0628">Postsynaptic cell membrane</keyword>
<keyword evidence="9 17" id="KW-0472">Membrane</keyword>
<dbReference type="GO" id="GO:0004888">
    <property type="term" value="F:transmembrane signaling receptor activity"/>
    <property type="evidence" value="ECO:0007669"/>
    <property type="project" value="InterPro"/>
</dbReference>
<feature type="transmembrane region" description="Helical" evidence="17">
    <location>
        <begin position="280"/>
        <end position="301"/>
    </location>
</feature>
<reference evidence="21 22" key="1">
    <citation type="journal article" date="2023" name="Arcadia Sci">
        <title>De novo assembly of a long-read Amblyomma americanum tick genome.</title>
        <authorList>
            <person name="Chou S."/>
            <person name="Poskanzer K.E."/>
            <person name="Rollins M."/>
            <person name="Thuy-Boun P.S."/>
        </authorList>
    </citation>
    <scope>NUCLEOTIDE SEQUENCE [LARGE SCALE GENOMIC DNA]</scope>
    <source>
        <strain evidence="21">F_SG_1</strain>
        <tissue evidence="21">Salivary glands</tissue>
    </source>
</reference>
<dbReference type="InterPro" id="IPR036719">
    <property type="entry name" value="Neuro-gated_channel_TM_sf"/>
</dbReference>
<keyword evidence="22" id="KW-1185">Reference proteome</keyword>
<dbReference type="EMBL" id="JARKHS020002545">
    <property type="protein sequence ID" value="KAK8786657.1"/>
    <property type="molecule type" value="Genomic_DNA"/>
</dbReference>
<evidence type="ECO:0000256" key="13">
    <source>
        <dbReference type="ARBA" id="ARBA00023257"/>
    </source>
</evidence>
<dbReference type="InterPro" id="IPR002394">
    <property type="entry name" value="Nicotinic_acetylcholine_rcpt"/>
</dbReference>
<keyword evidence="15 17" id="KW-0407">Ion channel</keyword>
<comment type="similarity">
    <text evidence="2">Belongs to the ligand-gated ion channel (TC 1.A.9) family. Acetylcholine receptor (TC 1.A.9.1) subfamily.</text>
</comment>
<dbReference type="Gene3D" id="2.70.170.10">
    <property type="entry name" value="Neurotransmitter-gated ion-channel ligand-binding domain"/>
    <property type="match status" value="1"/>
</dbReference>
<feature type="transmembrane region" description="Helical" evidence="17">
    <location>
        <begin position="337"/>
        <end position="359"/>
    </location>
</feature>
<keyword evidence="4" id="KW-1003">Cell membrane</keyword>
<evidence type="ECO:0000256" key="8">
    <source>
        <dbReference type="ARBA" id="ARBA00023065"/>
    </source>
</evidence>
<evidence type="ECO:0000256" key="1">
    <source>
        <dbReference type="ARBA" id="ARBA00003328"/>
    </source>
</evidence>
<dbReference type="PRINTS" id="PR00254">
    <property type="entry name" value="NICOTINICR"/>
</dbReference>
<evidence type="ECO:0000256" key="10">
    <source>
        <dbReference type="ARBA" id="ARBA00023157"/>
    </source>
</evidence>
<evidence type="ECO:0000259" key="20">
    <source>
        <dbReference type="Pfam" id="PF02932"/>
    </source>
</evidence>
<dbReference type="Gene3D" id="1.20.58.390">
    <property type="entry name" value="Neurotransmitter-gated ion-channel transmembrane domain"/>
    <property type="match status" value="1"/>
</dbReference>
<comment type="caution">
    <text evidence="21">The sequence shown here is derived from an EMBL/GenBank/DDBJ whole genome shotgun (WGS) entry which is preliminary data.</text>
</comment>
<dbReference type="InterPro" id="IPR006029">
    <property type="entry name" value="Neurotrans-gated_channel_TM"/>
</dbReference>
<proteinExistence type="inferred from homology"/>
<keyword evidence="12" id="KW-0325">Glycoprotein</keyword>
<evidence type="ECO:0000256" key="4">
    <source>
        <dbReference type="ARBA" id="ARBA00022475"/>
    </source>
</evidence>
<dbReference type="GO" id="GO:0045211">
    <property type="term" value="C:postsynaptic membrane"/>
    <property type="evidence" value="ECO:0007669"/>
    <property type="project" value="UniProtKB-SubCell"/>
</dbReference>
<keyword evidence="14" id="KW-1071">Ligand-gated ion channel</keyword>
<dbReference type="InterPro" id="IPR006201">
    <property type="entry name" value="Neur_channel"/>
</dbReference>
<feature type="compositionally biased region" description="Basic and acidic residues" evidence="18">
    <location>
        <begin position="397"/>
        <end position="415"/>
    </location>
</feature>
<organism evidence="21 22">
    <name type="scientific">Amblyomma americanum</name>
    <name type="common">Lone star tick</name>
    <dbReference type="NCBI Taxonomy" id="6943"/>
    <lineage>
        <taxon>Eukaryota</taxon>
        <taxon>Metazoa</taxon>
        <taxon>Ecdysozoa</taxon>
        <taxon>Arthropoda</taxon>
        <taxon>Chelicerata</taxon>
        <taxon>Arachnida</taxon>
        <taxon>Acari</taxon>
        <taxon>Parasitiformes</taxon>
        <taxon>Ixodida</taxon>
        <taxon>Ixodoidea</taxon>
        <taxon>Ixodidae</taxon>
        <taxon>Amblyomminae</taxon>
        <taxon>Amblyomma</taxon>
    </lineage>
</organism>
<dbReference type="GO" id="GO:0022848">
    <property type="term" value="F:acetylcholine-gated monoatomic cation-selective channel activity"/>
    <property type="evidence" value="ECO:0007669"/>
    <property type="project" value="InterPro"/>
</dbReference>
<keyword evidence="6 17" id="KW-1133">Transmembrane helix</keyword>
<protein>
    <submittedName>
        <fullName evidence="21">Uncharacterized protein</fullName>
    </submittedName>
</protein>
<dbReference type="Pfam" id="PF02931">
    <property type="entry name" value="Neur_chan_LBD"/>
    <property type="match status" value="1"/>
</dbReference>
<sequence length="549" mass="59727">MAALAPSTLPFASFLGCSLTSGTTRWFPASCGRADEQEYRLTRYLMSNYDPAVRPSFNSSLSLRVDLDLSLLQLLDVDEKSQTISTNCRLMQRWTDAHLKWNASDFGGIGVLRIPSAQVWKPDLVLYNNARGDYHAGQLGSNVIVRWTGEVLFPVQAVLSSACRLDLHYFPFDVHLCQLQFVSWTYDAQQVELEPAQTTDGLGRFLRHGEFELLEMTVSTQAHPAPDGVPLAAASSSAAPSTATAAGEDSGDGVGGSAASPPYRGVTYTLRLRRRPGSQLLHLVLPCVVVNALALLGFLVPCESGEKVTLGINTLLCLAVFLVVVRDSLPPAASVPLLSVYYGLSTCVVACTTALSVVTLSLHHRGARGAEVPRGLRRLVLGFLARLLLLGCCAPSSDERKNHHQRHDSSRDSSKSSRLQPPSPSLDSDKLELDHIERYNFSPRLRHRKEFCAGLGGMLGGGVPPPPVPGPAVDGSSDEFEKQFLRVLAKVYQTIEKNELRVAERDRRDAVRGEWHQVAVVCDRFLLAAFILSIAVATCIVLFSSASPP</sequence>
<evidence type="ECO:0000256" key="6">
    <source>
        <dbReference type="ARBA" id="ARBA00022989"/>
    </source>
</evidence>
<keyword evidence="7" id="KW-0770">Synapse</keyword>
<feature type="domain" description="Neurotransmitter-gated ion-channel ligand-binding" evidence="19">
    <location>
        <begin position="38"/>
        <end position="219"/>
    </location>
</feature>
<dbReference type="InterPro" id="IPR038050">
    <property type="entry name" value="Neuro_actylchol_rec"/>
</dbReference>
<dbReference type="SUPFAM" id="SSF90112">
    <property type="entry name" value="Neurotransmitter-gated ion-channel transmembrane pore"/>
    <property type="match status" value="1"/>
</dbReference>
<dbReference type="PRINTS" id="PR00252">
    <property type="entry name" value="NRIONCHANNEL"/>
</dbReference>
<comment type="function">
    <text evidence="1">After binding acetylcholine, the AChR responds by an extensive change in conformation that affects all subunits and leads to opening of an ion-conducting channel across the plasma membrane.</text>
</comment>
<keyword evidence="10" id="KW-1015">Disulfide bond</keyword>
<dbReference type="PROSITE" id="PS00236">
    <property type="entry name" value="NEUROTR_ION_CHANNEL"/>
    <property type="match status" value="1"/>
</dbReference>
<evidence type="ECO:0000256" key="12">
    <source>
        <dbReference type="ARBA" id="ARBA00023180"/>
    </source>
</evidence>
<evidence type="ECO:0000313" key="22">
    <source>
        <dbReference type="Proteomes" id="UP001321473"/>
    </source>
</evidence>
<evidence type="ECO:0000256" key="16">
    <source>
        <dbReference type="ARBA" id="ARBA00034104"/>
    </source>
</evidence>
<dbReference type="Proteomes" id="UP001321473">
    <property type="component" value="Unassembled WGS sequence"/>
</dbReference>
<keyword evidence="11" id="KW-0675">Receptor</keyword>
<evidence type="ECO:0000256" key="11">
    <source>
        <dbReference type="ARBA" id="ARBA00023170"/>
    </source>
</evidence>
<dbReference type="SUPFAM" id="SSF63712">
    <property type="entry name" value="Nicotinic receptor ligand binding domain-like"/>
    <property type="match status" value="1"/>
</dbReference>
<comment type="subcellular location">
    <subcellularLocation>
        <location evidence="16">Postsynaptic cell membrane</location>
        <topology evidence="16">Multi-pass membrane protein</topology>
    </subcellularLocation>
</comment>
<evidence type="ECO:0000256" key="7">
    <source>
        <dbReference type="ARBA" id="ARBA00023018"/>
    </source>
</evidence>
<evidence type="ECO:0000256" key="9">
    <source>
        <dbReference type="ARBA" id="ARBA00023136"/>
    </source>
</evidence>
<accession>A0AAQ4FH73</accession>
<feature type="domain" description="Neurotransmitter-gated ion-channel transmembrane" evidence="20">
    <location>
        <begin position="283"/>
        <end position="540"/>
    </location>
</feature>
<dbReference type="FunFam" id="1.20.58.390:FF:000043">
    <property type="entry name" value="AcetylCholine Receptor"/>
    <property type="match status" value="1"/>
</dbReference>
<dbReference type="FunFam" id="2.70.170.10:FF:000028">
    <property type="entry name" value="AcetylCholine Receptor"/>
    <property type="match status" value="1"/>
</dbReference>